<dbReference type="Pfam" id="PF25534">
    <property type="entry name" value="DUF7918"/>
    <property type="match status" value="1"/>
</dbReference>
<dbReference type="Proteomes" id="UP000305948">
    <property type="component" value="Unassembled WGS sequence"/>
</dbReference>
<evidence type="ECO:0000313" key="4">
    <source>
        <dbReference type="Proteomes" id="UP000305948"/>
    </source>
</evidence>
<evidence type="ECO:0000259" key="2">
    <source>
        <dbReference type="Pfam" id="PF25534"/>
    </source>
</evidence>
<accession>A0A5C3NGQ7</accession>
<name>A0A5C3NGQ7_9AGAM</name>
<proteinExistence type="predicted"/>
<protein>
    <recommendedName>
        <fullName evidence="2">DUF7918 domain-containing protein</fullName>
    </recommendedName>
</protein>
<gene>
    <name evidence="3" type="ORF">OE88DRAFT_1722095</name>
</gene>
<feature type="region of interest" description="Disordered" evidence="1">
    <location>
        <begin position="211"/>
        <end position="237"/>
    </location>
</feature>
<sequence length="338" mass="36772">MLRCNDFSAWVTVDGIQLECYSEQTSSDGRTVTCWIASEVGKAFHIHWEHSSAFLGGATGAYLNVDGFNCGGVALRPSLGQTKGCMTGFGTSDSTEKPLMFSSLDLTDDDCYLDNGSGIQNLGQIKLVLRRVEFTNTINATWQQPDSIPKDRKVHERTKKAGSHSVKLGDDVVCKKQMQVTVKALGIAPVAIFIFRYNPIEVLRANGIAPPPPAQAPQVSASSESGNAKLKRKRENTRVETEGDEVVFVGEPVPHASKSSRKKVKKELLTDQQIYAKGEVIDLSGDEAKKVKREPLTDRKVFAKREVVDLSGNGTKAAKRGSLAVSKVFAKGEVIDLT</sequence>
<dbReference type="AlphaFoldDB" id="A0A5C3NGQ7"/>
<feature type="compositionally biased region" description="Low complexity" evidence="1">
    <location>
        <begin position="216"/>
        <end position="225"/>
    </location>
</feature>
<reference evidence="3 4" key="1">
    <citation type="journal article" date="2019" name="Nat. Ecol. Evol.">
        <title>Megaphylogeny resolves global patterns of mushroom evolution.</title>
        <authorList>
            <person name="Varga T."/>
            <person name="Krizsan K."/>
            <person name="Foldi C."/>
            <person name="Dima B."/>
            <person name="Sanchez-Garcia M."/>
            <person name="Sanchez-Ramirez S."/>
            <person name="Szollosi G.J."/>
            <person name="Szarkandi J.G."/>
            <person name="Papp V."/>
            <person name="Albert L."/>
            <person name="Andreopoulos W."/>
            <person name="Angelini C."/>
            <person name="Antonin V."/>
            <person name="Barry K.W."/>
            <person name="Bougher N.L."/>
            <person name="Buchanan P."/>
            <person name="Buyck B."/>
            <person name="Bense V."/>
            <person name="Catcheside P."/>
            <person name="Chovatia M."/>
            <person name="Cooper J."/>
            <person name="Damon W."/>
            <person name="Desjardin D."/>
            <person name="Finy P."/>
            <person name="Geml J."/>
            <person name="Haridas S."/>
            <person name="Hughes K."/>
            <person name="Justo A."/>
            <person name="Karasinski D."/>
            <person name="Kautmanova I."/>
            <person name="Kiss B."/>
            <person name="Kocsube S."/>
            <person name="Kotiranta H."/>
            <person name="LaButti K.M."/>
            <person name="Lechner B.E."/>
            <person name="Liimatainen K."/>
            <person name="Lipzen A."/>
            <person name="Lukacs Z."/>
            <person name="Mihaltcheva S."/>
            <person name="Morgado L.N."/>
            <person name="Niskanen T."/>
            <person name="Noordeloos M.E."/>
            <person name="Ohm R.A."/>
            <person name="Ortiz-Santana B."/>
            <person name="Ovrebo C."/>
            <person name="Racz N."/>
            <person name="Riley R."/>
            <person name="Savchenko A."/>
            <person name="Shiryaev A."/>
            <person name="Soop K."/>
            <person name="Spirin V."/>
            <person name="Szebenyi C."/>
            <person name="Tomsovsky M."/>
            <person name="Tulloss R.E."/>
            <person name="Uehling J."/>
            <person name="Grigoriev I.V."/>
            <person name="Vagvolgyi C."/>
            <person name="Papp T."/>
            <person name="Martin F.M."/>
            <person name="Miettinen O."/>
            <person name="Hibbett D.S."/>
            <person name="Nagy L.G."/>
        </authorList>
    </citation>
    <scope>NUCLEOTIDE SEQUENCE [LARGE SCALE GENOMIC DNA]</scope>
    <source>
        <strain evidence="3 4">OMC1185</strain>
    </source>
</reference>
<dbReference type="STRING" id="5364.A0A5C3NGQ7"/>
<organism evidence="3 4">
    <name type="scientific">Heliocybe sulcata</name>
    <dbReference type="NCBI Taxonomy" id="5364"/>
    <lineage>
        <taxon>Eukaryota</taxon>
        <taxon>Fungi</taxon>
        <taxon>Dikarya</taxon>
        <taxon>Basidiomycota</taxon>
        <taxon>Agaricomycotina</taxon>
        <taxon>Agaricomycetes</taxon>
        <taxon>Gloeophyllales</taxon>
        <taxon>Gloeophyllaceae</taxon>
        <taxon>Heliocybe</taxon>
    </lineage>
</organism>
<dbReference type="OrthoDB" id="3364132at2759"/>
<dbReference type="PANTHER" id="PTHR36223:SF1">
    <property type="entry name" value="TRANSCRIPTION ELONGATION FACTOR EAF N-TERMINAL DOMAIN-CONTAINING PROTEIN"/>
    <property type="match status" value="1"/>
</dbReference>
<dbReference type="EMBL" id="ML213503">
    <property type="protein sequence ID" value="TFK57079.1"/>
    <property type="molecule type" value="Genomic_DNA"/>
</dbReference>
<dbReference type="PANTHER" id="PTHR36223">
    <property type="entry name" value="BETA-LACTAMASE-TYPE TRANSPEPTIDASE FOLD DOMAIN CONTAINING PROTEIN"/>
    <property type="match status" value="1"/>
</dbReference>
<evidence type="ECO:0000256" key="1">
    <source>
        <dbReference type="SAM" id="MobiDB-lite"/>
    </source>
</evidence>
<evidence type="ECO:0000313" key="3">
    <source>
        <dbReference type="EMBL" id="TFK57079.1"/>
    </source>
</evidence>
<dbReference type="InterPro" id="IPR057678">
    <property type="entry name" value="DUF7918"/>
</dbReference>
<keyword evidence="4" id="KW-1185">Reference proteome</keyword>
<feature type="domain" description="DUF7918" evidence="2">
    <location>
        <begin position="11"/>
        <end position="210"/>
    </location>
</feature>